<accession>A0A2I0AMP0</accession>
<reference evidence="1 2" key="1">
    <citation type="journal article" date="2017" name="Nature">
        <title>The Apostasia genome and the evolution of orchids.</title>
        <authorList>
            <person name="Zhang G.Q."/>
            <person name="Liu K.W."/>
            <person name="Li Z."/>
            <person name="Lohaus R."/>
            <person name="Hsiao Y.Y."/>
            <person name="Niu S.C."/>
            <person name="Wang J.Y."/>
            <person name="Lin Y.C."/>
            <person name="Xu Q."/>
            <person name="Chen L.J."/>
            <person name="Yoshida K."/>
            <person name="Fujiwara S."/>
            <person name="Wang Z.W."/>
            <person name="Zhang Y.Q."/>
            <person name="Mitsuda N."/>
            <person name="Wang M."/>
            <person name="Liu G.H."/>
            <person name="Pecoraro L."/>
            <person name="Huang H.X."/>
            <person name="Xiao X.J."/>
            <person name="Lin M."/>
            <person name="Wu X.Y."/>
            <person name="Wu W.L."/>
            <person name="Chen Y.Y."/>
            <person name="Chang S.B."/>
            <person name="Sakamoto S."/>
            <person name="Ohme-Takagi M."/>
            <person name="Yagi M."/>
            <person name="Zeng S.J."/>
            <person name="Shen C.Y."/>
            <person name="Yeh C.M."/>
            <person name="Luo Y.B."/>
            <person name="Tsai W.C."/>
            <person name="Van de Peer Y."/>
            <person name="Liu Z.J."/>
        </authorList>
    </citation>
    <scope>NUCLEOTIDE SEQUENCE [LARGE SCALE GENOMIC DNA]</scope>
    <source>
        <strain evidence="2">cv. Shenzhen</strain>
        <tissue evidence="1">Stem</tissue>
    </source>
</reference>
<name>A0A2I0AMP0_9ASPA</name>
<organism evidence="1 2">
    <name type="scientific">Apostasia shenzhenica</name>
    <dbReference type="NCBI Taxonomy" id="1088818"/>
    <lineage>
        <taxon>Eukaryota</taxon>
        <taxon>Viridiplantae</taxon>
        <taxon>Streptophyta</taxon>
        <taxon>Embryophyta</taxon>
        <taxon>Tracheophyta</taxon>
        <taxon>Spermatophyta</taxon>
        <taxon>Magnoliopsida</taxon>
        <taxon>Liliopsida</taxon>
        <taxon>Asparagales</taxon>
        <taxon>Orchidaceae</taxon>
        <taxon>Apostasioideae</taxon>
        <taxon>Apostasia</taxon>
    </lineage>
</organism>
<gene>
    <name evidence="1" type="ORF">AXF42_Ash002133</name>
</gene>
<evidence type="ECO:0000313" key="1">
    <source>
        <dbReference type="EMBL" id="PKA56830.1"/>
    </source>
</evidence>
<keyword evidence="2" id="KW-1185">Reference proteome</keyword>
<protein>
    <submittedName>
        <fullName evidence="1">Uncharacterized protein</fullName>
    </submittedName>
</protein>
<dbReference type="EMBL" id="KZ451969">
    <property type="protein sequence ID" value="PKA56830.1"/>
    <property type="molecule type" value="Genomic_DNA"/>
</dbReference>
<dbReference type="AlphaFoldDB" id="A0A2I0AMP0"/>
<dbReference type="Proteomes" id="UP000236161">
    <property type="component" value="Unassembled WGS sequence"/>
</dbReference>
<sequence length="62" mass="7061">MVKDLLEGGSWNSGKIGLVFGEVPGNRVLVSIRDYHFERNMLVRVATEKQKISIVALYHNQF</sequence>
<proteinExistence type="predicted"/>
<evidence type="ECO:0000313" key="2">
    <source>
        <dbReference type="Proteomes" id="UP000236161"/>
    </source>
</evidence>